<keyword evidence="1" id="KW-0732">Signal</keyword>
<dbReference type="Proteomes" id="UP000823388">
    <property type="component" value="Chromosome 2N"/>
</dbReference>
<protein>
    <recommendedName>
        <fullName evidence="4">Knottin scorpion toxin-like domain-containing protein</fullName>
    </recommendedName>
</protein>
<reference evidence="2" key="1">
    <citation type="submission" date="2020-05" db="EMBL/GenBank/DDBJ databases">
        <title>WGS assembly of Panicum virgatum.</title>
        <authorList>
            <person name="Lovell J.T."/>
            <person name="Jenkins J."/>
            <person name="Shu S."/>
            <person name="Juenger T.E."/>
            <person name="Schmutz J."/>
        </authorList>
    </citation>
    <scope>NUCLEOTIDE SEQUENCE</scope>
    <source>
        <strain evidence="2">AP13</strain>
    </source>
</reference>
<accession>A0A8T0VMV4</accession>
<dbReference type="AlphaFoldDB" id="A0A8T0VMV4"/>
<evidence type="ECO:0000313" key="2">
    <source>
        <dbReference type="EMBL" id="KAG2637542.1"/>
    </source>
</evidence>
<evidence type="ECO:0008006" key="4">
    <source>
        <dbReference type="Google" id="ProtNLM"/>
    </source>
</evidence>
<sequence length="101" mass="11137">MAGTHKALLCFCLLMQLLAMSSAQEAGGVADSKKKCFPLWDGYCVKSKRCVRNCNDPDKGKGFTKGRCRFFTCECCRPDTPDEIAPSADLPPPEHNHTLVQ</sequence>
<evidence type="ECO:0000313" key="3">
    <source>
        <dbReference type="Proteomes" id="UP000823388"/>
    </source>
</evidence>
<feature type="chain" id="PRO_5035853054" description="Knottin scorpion toxin-like domain-containing protein" evidence="1">
    <location>
        <begin position="24"/>
        <end position="101"/>
    </location>
</feature>
<gene>
    <name evidence="2" type="ORF">PVAP13_2NG538606</name>
</gene>
<evidence type="ECO:0000256" key="1">
    <source>
        <dbReference type="SAM" id="SignalP"/>
    </source>
</evidence>
<keyword evidence="3" id="KW-1185">Reference proteome</keyword>
<name>A0A8T0VMV4_PANVG</name>
<dbReference type="EMBL" id="CM029040">
    <property type="protein sequence ID" value="KAG2637542.1"/>
    <property type="molecule type" value="Genomic_DNA"/>
</dbReference>
<feature type="signal peptide" evidence="1">
    <location>
        <begin position="1"/>
        <end position="23"/>
    </location>
</feature>
<proteinExistence type="predicted"/>
<organism evidence="2 3">
    <name type="scientific">Panicum virgatum</name>
    <name type="common">Blackwell switchgrass</name>
    <dbReference type="NCBI Taxonomy" id="38727"/>
    <lineage>
        <taxon>Eukaryota</taxon>
        <taxon>Viridiplantae</taxon>
        <taxon>Streptophyta</taxon>
        <taxon>Embryophyta</taxon>
        <taxon>Tracheophyta</taxon>
        <taxon>Spermatophyta</taxon>
        <taxon>Magnoliopsida</taxon>
        <taxon>Liliopsida</taxon>
        <taxon>Poales</taxon>
        <taxon>Poaceae</taxon>
        <taxon>PACMAD clade</taxon>
        <taxon>Panicoideae</taxon>
        <taxon>Panicodae</taxon>
        <taxon>Paniceae</taxon>
        <taxon>Panicinae</taxon>
        <taxon>Panicum</taxon>
        <taxon>Panicum sect. Hiantes</taxon>
    </lineage>
</organism>
<comment type="caution">
    <text evidence="2">The sequence shown here is derived from an EMBL/GenBank/DDBJ whole genome shotgun (WGS) entry which is preliminary data.</text>
</comment>